<comment type="caution">
    <text evidence="1">The sequence shown here is derived from an EMBL/GenBank/DDBJ whole genome shotgun (WGS) entry which is preliminary data.</text>
</comment>
<keyword evidence="2" id="KW-1185">Reference proteome</keyword>
<organism evidence="1 2">
    <name type="scientific">Stylosanthes scabra</name>
    <dbReference type="NCBI Taxonomy" id="79078"/>
    <lineage>
        <taxon>Eukaryota</taxon>
        <taxon>Viridiplantae</taxon>
        <taxon>Streptophyta</taxon>
        <taxon>Embryophyta</taxon>
        <taxon>Tracheophyta</taxon>
        <taxon>Spermatophyta</taxon>
        <taxon>Magnoliopsida</taxon>
        <taxon>eudicotyledons</taxon>
        <taxon>Gunneridae</taxon>
        <taxon>Pentapetalae</taxon>
        <taxon>rosids</taxon>
        <taxon>fabids</taxon>
        <taxon>Fabales</taxon>
        <taxon>Fabaceae</taxon>
        <taxon>Papilionoideae</taxon>
        <taxon>50 kb inversion clade</taxon>
        <taxon>dalbergioids sensu lato</taxon>
        <taxon>Dalbergieae</taxon>
        <taxon>Pterocarpus clade</taxon>
        <taxon>Stylosanthes</taxon>
    </lineage>
</organism>
<evidence type="ECO:0000313" key="1">
    <source>
        <dbReference type="EMBL" id="MED6173354.1"/>
    </source>
</evidence>
<gene>
    <name evidence="1" type="ORF">PIB30_058555</name>
</gene>
<evidence type="ECO:0000313" key="2">
    <source>
        <dbReference type="Proteomes" id="UP001341840"/>
    </source>
</evidence>
<protein>
    <submittedName>
        <fullName evidence="1">Uncharacterized protein</fullName>
    </submittedName>
</protein>
<proteinExistence type="predicted"/>
<accession>A0ABU6VJT6</accession>
<dbReference type="Proteomes" id="UP001341840">
    <property type="component" value="Unassembled WGS sequence"/>
</dbReference>
<sequence>MNTVESKQDPLQPHKHSALLSDEVQMSFSQNNISKQTLSNPIPSEVLNTLAGSLSPSFAALPPSLSCQCRSRLPHLEAPSHRRRPASSIHSLSLQSNLLLRALSAVVSTHSAAAGVRCICSSFSTFRRCLSKFLGFYFDY</sequence>
<dbReference type="EMBL" id="JASCZI010151528">
    <property type="protein sequence ID" value="MED6173354.1"/>
    <property type="molecule type" value="Genomic_DNA"/>
</dbReference>
<name>A0ABU6VJT6_9FABA</name>
<reference evidence="1 2" key="1">
    <citation type="journal article" date="2023" name="Plants (Basel)">
        <title>Bridging the Gap: Combining Genomics and Transcriptomics Approaches to Understand Stylosanthes scabra, an Orphan Legume from the Brazilian Caatinga.</title>
        <authorList>
            <person name="Ferreira-Neto J.R.C."/>
            <person name="da Silva M.D."/>
            <person name="Binneck E."/>
            <person name="de Melo N.F."/>
            <person name="da Silva R.H."/>
            <person name="de Melo A.L.T.M."/>
            <person name="Pandolfi V."/>
            <person name="Bustamante F.O."/>
            <person name="Brasileiro-Vidal A.C."/>
            <person name="Benko-Iseppon A.M."/>
        </authorList>
    </citation>
    <scope>NUCLEOTIDE SEQUENCE [LARGE SCALE GENOMIC DNA]</scope>
    <source>
        <tissue evidence="1">Leaves</tissue>
    </source>
</reference>